<evidence type="ECO:0000256" key="6">
    <source>
        <dbReference type="ARBA" id="ARBA00022840"/>
    </source>
</evidence>
<evidence type="ECO:0000256" key="1">
    <source>
        <dbReference type="ARBA" id="ARBA00004496"/>
    </source>
</evidence>
<keyword evidence="6" id="KW-0067">ATP-binding</keyword>
<dbReference type="GO" id="GO:0016874">
    <property type="term" value="F:ligase activity"/>
    <property type="evidence" value="ECO:0007669"/>
    <property type="project" value="UniProtKB-KW"/>
</dbReference>
<evidence type="ECO:0000313" key="8">
    <source>
        <dbReference type="EMBL" id="WPX97661.1"/>
    </source>
</evidence>
<keyword evidence="4 8" id="KW-0436">Ligase</keyword>
<feature type="domain" description="Mur ligase central" evidence="7">
    <location>
        <begin position="135"/>
        <end position="299"/>
    </location>
</feature>
<name>A0ABZ0UNF6_9RICK</name>
<organism evidence="8 9">
    <name type="scientific">Candidatus Fokinia crypta</name>
    <dbReference type="NCBI Taxonomy" id="1920990"/>
    <lineage>
        <taxon>Bacteria</taxon>
        <taxon>Pseudomonadati</taxon>
        <taxon>Pseudomonadota</taxon>
        <taxon>Alphaproteobacteria</taxon>
        <taxon>Rickettsiales</taxon>
        <taxon>Candidatus Midichloriaceae</taxon>
        <taxon>Candidatus Fokinia</taxon>
    </lineage>
</organism>
<protein>
    <submittedName>
        <fullName evidence="8">UDP-N-acetylmuramoylalanine--D-glutamate ligase</fullName>
    </submittedName>
</protein>
<dbReference type="SUPFAM" id="SSF53623">
    <property type="entry name" value="MurD-like peptide ligases, catalytic domain"/>
    <property type="match status" value="1"/>
</dbReference>
<dbReference type="SUPFAM" id="SSF53244">
    <property type="entry name" value="MurD-like peptide ligases, peptide-binding domain"/>
    <property type="match status" value="1"/>
</dbReference>
<dbReference type="RefSeq" id="WP_323722317.1">
    <property type="nucleotide sequence ID" value="NZ_CP110343.1"/>
</dbReference>
<dbReference type="PROSITE" id="PS51257">
    <property type="entry name" value="PROKAR_LIPOPROTEIN"/>
    <property type="match status" value="1"/>
</dbReference>
<keyword evidence="5" id="KW-0547">Nucleotide-binding</keyword>
<comment type="pathway">
    <text evidence="2">Cell wall biogenesis; peptidoglycan biosynthesis.</text>
</comment>
<evidence type="ECO:0000256" key="3">
    <source>
        <dbReference type="ARBA" id="ARBA00022490"/>
    </source>
</evidence>
<gene>
    <name evidence="8" type="ORF">Fokcrypt_00170</name>
</gene>
<dbReference type="PANTHER" id="PTHR43692">
    <property type="entry name" value="UDP-N-ACETYLMURAMOYLALANINE--D-GLUTAMATE LIGASE"/>
    <property type="match status" value="1"/>
</dbReference>
<evidence type="ECO:0000259" key="7">
    <source>
        <dbReference type="Pfam" id="PF08245"/>
    </source>
</evidence>
<reference evidence="8" key="1">
    <citation type="submission" date="2022-10" db="EMBL/GenBank/DDBJ databases">
        <title>Host association and intracellularity evolved multiple times independently in the Rickettsiales.</title>
        <authorList>
            <person name="Castelli M."/>
            <person name="Nardi T."/>
            <person name="Gammuto L."/>
            <person name="Bellinzona G."/>
            <person name="Sabaneyeva E."/>
            <person name="Potekhin A."/>
            <person name="Serra V."/>
            <person name="Petroni G."/>
            <person name="Sassera D."/>
        </authorList>
    </citation>
    <scope>NUCLEOTIDE SEQUENCE [LARGE SCALE GENOMIC DNA]</scope>
    <source>
        <strain evidence="8">US_Bl 11III1</strain>
    </source>
</reference>
<dbReference type="Gene3D" id="3.90.190.20">
    <property type="entry name" value="Mur ligase, C-terminal domain"/>
    <property type="match status" value="1"/>
</dbReference>
<dbReference type="InterPro" id="IPR036615">
    <property type="entry name" value="Mur_ligase_C_dom_sf"/>
</dbReference>
<dbReference type="InterPro" id="IPR005762">
    <property type="entry name" value="MurD"/>
</dbReference>
<keyword evidence="9" id="KW-1185">Reference proteome</keyword>
<dbReference type="EMBL" id="CP110343">
    <property type="protein sequence ID" value="WPX97661.1"/>
    <property type="molecule type" value="Genomic_DNA"/>
</dbReference>
<dbReference type="InterPro" id="IPR013221">
    <property type="entry name" value="Mur_ligase_cen"/>
</dbReference>
<evidence type="ECO:0000256" key="4">
    <source>
        <dbReference type="ARBA" id="ARBA00022598"/>
    </source>
</evidence>
<comment type="subcellular location">
    <subcellularLocation>
        <location evidence="1">Cytoplasm</location>
    </subcellularLocation>
</comment>
<dbReference type="PANTHER" id="PTHR43692:SF1">
    <property type="entry name" value="UDP-N-ACETYLMURAMOYLALANINE--D-GLUTAMATE LIGASE"/>
    <property type="match status" value="1"/>
</dbReference>
<keyword evidence="3" id="KW-0963">Cytoplasm</keyword>
<evidence type="ECO:0000256" key="2">
    <source>
        <dbReference type="ARBA" id="ARBA00004752"/>
    </source>
</evidence>
<evidence type="ECO:0000313" key="9">
    <source>
        <dbReference type="Proteomes" id="UP001325140"/>
    </source>
</evidence>
<evidence type="ECO:0000256" key="5">
    <source>
        <dbReference type="ARBA" id="ARBA00022741"/>
    </source>
</evidence>
<proteinExistence type="predicted"/>
<accession>A0ABZ0UNF6</accession>
<dbReference type="Pfam" id="PF08245">
    <property type="entry name" value="Mur_ligase_M"/>
    <property type="match status" value="1"/>
</dbReference>
<dbReference type="Gene3D" id="3.40.1190.10">
    <property type="entry name" value="Mur-like, catalytic domain"/>
    <property type="match status" value="1"/>
</dbReference>
<dbReference type="Proteomes" id="UP001325140">
    <property type="component" value="Chromosome"/>
</dbReference>
<dbReference type="InterPro" id="IPR036565">
    <property type="entry name" value="Mur-like_cat_sf"/>
</dbReference>
<sequence length="512" mass="57986">MKAFKKVFILGLSITGCSILEHVLRYFSDTVQIFCVDDFISKEEFVRRVVSHCSLEERIIFLNSVQASNIVENMVQGETDEVIVFCSPGIPMNNTLVTACKAHGITLSCDFDLLYATLLENGISFHDGDDIAVFITGTVGKSTTASGIASELKREENGQNLAVILSGNIGIPVLSIYDDIIVAKRLQKKVVCIFELSSAQLELLNEFVPTISVCLTVCVDHLDRYNSMEEYLYYKSKIFCHSKKYKPIHNILCVDSEYSQYILENVKKFYNTKSVALGYKDRANEWSELSTMYEGSEFIPFSTKDISRGVTFSKGILNVNLENHNCYKIETGEIAVIPEENIGIIALLTFLIVGIPNMQMDLQTLPHCLERCYSKAPKYESVKFINNSKATKQAAVEYSLSLYKNVLLIIGGKSKGEKLTEILPKFHNINAIFLIGETTDRFAYEIEMSATLLKYYKCYTLDVAMRSIKNVLDESVMEDYTVLLSPMCSSLDQWKNFQERGMFFKNFIIDHY</sequence>